<dbReference type="GO" id="GO:0002181">
    <property type="term" value="P:cytoplasmic translation"/>
    <property type="evidence" value="ECO:0007669"/>
    <property type="project" value="TreeGrafter"/>
</dbReference>
<dbReference type="PIRSF" id="PIRSF002162">
    <property type="entry name" value="Ribosomal_L6"/>
    <property type="match status" value="1"/>
</dbReference>
<dbReference type="InterPro" id="IPR000702">
    <property type="entry name" value="Ribosomal_uL6-like"/>
</dbReference>
<proteinExistence type="predicted"/>
<evidence type="ECO:0000256" key="1">
    <source>
        <dbReference type="ARBA" id="ARBA00035454"/>
    </source>
</evidence>
<evidence type="ECO:0000313" key="6">
    <source>
        <dbReference type="Proteomes" id="UP001059822"/>
    </source>
</evidence>
<dbReference type="GO" id="GO:0019843">
    <property type="term" value="F:rRNA binding"/>
    <property type="evidence" value="ECO:0007669"/>
    <property type="project" value="UniProtKB-UniRule"/>
</dbReference>
<feature type="domain" description="Large ribosomal subunit protein uL6 alpha-beta" evidence="3">
    <location>
        <begin position="11"/>
        <end position="78"/>
    </location>
</feature>
<organism evidence="4 6">
    <name type="scientific">Neoehrlichia mikurensis</name>
    <dbReference type="NCBI Taxonomy" id="89586"/>
    <lineage>
        <taxon>Bacteria</taxon>
        <taxon>Pseudomonadati</taxon>
        <taxon>Pseudomonadota</taxon>
        <taxon>Alphaproteobacteria</taxon>
        <taxon>Rickettsiales</taxon>
        <taxon>Anaplasmataceae</taxon>
        <taxon>Candidatus Neoehrlichia</taxon>
    </lineage>
</organism>
<dbReference type="Pfam" id="PF00347">
    <property type="entry name" value="Ribosomal_L6"/>
    <property type="match status" value="2"/>
</dbReference>
<dbReference type="RefSeq" id="WP_218193915.1">
    <property type="nucleotide sequence ID" value="NZ_CP054597.1"/>
</dbReference>
<dbReference type="AlphaFoldDB" id="A0A9Q9F3N5"/>
<dbReference type="GO" id="GO:0003735">
    <property type="term" value="F:structural constituent of ribosome"/>
    <property type="evidence" value="ECO:0007669"/>
    <property type="project" value="UniProtKB-UniRule"/>
</dbReference>
<sequence length="179" mass="20046">MSRIGSMPIVIPQNVSVEVSGNNVTISNSKGSSNFILNYGITCNIQDNKLFLINNDKFAKAKAMWGTYRSCINNLIQGYGQEFCIELEVKGVGYKIENYDTKSLLISLGYSHSIIYLIPNDIDVKCIKSTQVLIKGINKEKVSMLASEICSLRKYNVYKGKGVFIKGKVMLKKEINKKK</sequence>
<feature type="domain" description="Large ribosomal subunit protein uL6 alpha-beta" evidence="3">
    <location>
        <begin position="91"/>
        <end position="163"/>
    </location>
</feature>
<dbReference type="EMBL" id="CP089285">
    <property type="protein sequence ID" value="UTO56471.1"/>
    <property type="molecule type" value="Genomic_DNA"/>
</dbReference>
<dbReference type="Proteomes" id="UP001059822">
    <property type="component" value="Chromosome"/>
</dbReference>
<reference evidence="4" key="1">
    <citation type="journal article" date="2022" name="Microorganisms">
        <title>Assembly and Comparison of Ca. Neoehrlichia mikurensis Genomes.</title>
        <authorList>
            <person name="Azagi T."/>
            <person name="Dirks R.P."/>
            <person name="Yebra-Pimentel E.S."/>
            <person name="Schaap P.J."/>
            <person name="Koehorst J.J."/>
            <person name="Esser H.J."/>
            <person name="Sprong H."/>
        </authorList>
    </citation>
    <scope>NUCLEOTIDE SEQUENCE</scope>
    <source>
        <strain evidence="5">18-2804</strain>
        <strain evidence="4">18-2837</strain>
    </source>
</reference>
<dbReference type="PANTHER" id="PTHR11655">
    <property type="entry name" value="60S/50S RIBOSOMAL PROTEIN L6/L9"/>
    <property type="match status" value="1"/>
</dbReference>
<dbReference type="PANTHER" id="PTHR11655:SF14">
    <property type="entry name" value="LARGE RIBOSOMAL SUBUNIT PROTEIN UL6M"/>
    <property type="match status" value="1"/>
</dbReference>
<evidence type="ECO:0000256" key="2">
    <source>
        <dbReference type="NCBIfam" id="TIGR03654"/>
    </source>
</evidence>
<dbReference type="GO" id="GO:0022625">
    <property type="term" value="C:cytosolic large ribosomal subunit"/>
    <property type="evidence" value="ECO:0007669"/>
    <property type="project" value="UniProtKB-UniRule"/>
</dbReference>
<evidence type="ECO:0000313" key="7">
    <source>
        <dbReference type="Proteomes" id="UP001059985"/>
    </source>
</evidence>
<dbReference type="InterPro" id="IPR020040">
    <property type="entry name" value="Ribosomal_uL6_a/b-dom"/>
</dbReference>
<dbReference type="EMBL" id="CP089286">
    <property type="protein sequence ID" value="UTO55550.1"/>
    <property type="molecule type" value="Genomic_DNA"/>
</dbReference>
<dbReference type="InterPro" id="IPR019906">
    <property type="entry name" value="Ribosomal_uL6_bac-type"/>
</dbReference>
<gene>
    <name evidence="4" type="primary">rplF</name>
    <name evidence="5" type="ORF">LUA81_00425</name>
    <name evidence="4" type="ORF">LUA82_00425</name>
</gene>
<evidence type="ECO:0000313" key="4">
    <source>
        <dbReference type="EMBL" id="UTO55550.1"/>
    </source>
</evidence>
<dbReference type="Proteomes" id="UP001059985">
    <property type="component" value="Chromosome"/>
</dbReference>
<name>A0A9Q9F3N5_9RICK</name>
<dbReference type="NCBIfam" id="TIGR03654">
    <property type="entry name" value="L6_bact"/>
    <property type="match status" value="1"/>
</dbReference>
<keyword evidence="4" id="KW-0687">Ribonucleoprotein</keyword>
<accession>A0A9Q9F3N5</accession>
<keyword evidence="4" id="KW-0689">Ribosomal protein</keyword>
<keyword evidence="7" id="KW-1185">Reference proteome</keyword>
<protein>
    <recommendedName>
        <fullName evidence="1 2">50S ribosomal protein L6</fullName>
    </recommendedName>
</protein>
<evidence type="ECO:0000313" key="5">
    <source>
        <dbReference type="EMBL" id="UTO56471.1"/>
    </source>
</evidence>
<evidence type="ECO:0000259" key="3">
    <source>
        <dbReference type="Pfam" id="PF00347"/>
    </source>
</evidence>